<name>A0A166WES4_9AGAM</name>
<reference evidence="2 3" key="1">
    <citation type="journal article" date="2016" name="Mol. Biol. Evol.">
        <title>Comparative Genomics of Early-Diverging Mushroom-Forming Fungi Provides Insights into the Origins of Lignocellulose Decay Capabilities.</title>
        <authorList>
            <person name="Nagy L.G."/>
            <person name="Riley R."/>
            <person name="Tritt A."/>
            <person name="Adam C."/>
            <person name="Daum C."/>
            <person name="Floudas D."/>
            <person name="Sun H."/>
            <person name="Yadav J.S."/>
            <person name="Pangilinan J."/>
            <person name="Larsson K.H."/>
            <person name="Matsuura K."/>
            <person name="Barry K."/>
            <person name="Labutti K."/>
            <person name="Kuo R."/>
            <person name="Ohm R.A."/>
            <person name="Bhattacharya S.S."/>
            <person name="Shirouzu T."/>
            <person name="Yoshinaga Y."/>
            <person name="Martin F.M."/>
            <person name="Grigoriev I.V."/>
            <person name="Hibbett D.S."/>
        </authorList>
    </citation>
    <scope>NUCLEOTIDE SEQUENCE [LARGE SCALE GENOMIC DNA]</scope>
    <source>
        <strain evidence="2 3">CBS 109695</strain>
    </source>
</reference>
<feature type="region of interest" description="Disordered" evidence="1">
    <location>
        <begin position="63"/>
        <end position="99"/>
    </location>
</feature>
<feature type="compositionally biased region" description="Polar residues" evidence="1">
    <location>
        <begin position="85"/>
        <end position="99"/>
    </location>
</feature>
<protein>
    <submittedName>
        <fullName evidence="2">Uncharacterized protein</fullName>
    </submittedName>
</protein>
<feature type="region of interest" description="Disordered" evidence="1">
    <location>
        <begin position="17"/>
        <end position="51"/>
    </location>
</feature>
<feature type="compositionally biased region" description="Low complexity" evidence="1">
    <location>
        <begin position="28"/>
        <end position="51"/>
    </location>
</feature>
<evidence type="ECO:0000313" key="2">
    <source>
        <dbReference type="EMBL" id="KZP33687.1"/>
    </source>
</evidence>
<keyword evidence="3" id="KW-1185">Reference proteome</keyword>
<evidence type="ECO:0000256" key="1">
    <source>
        <dbReference type="SAM" id="MobiDB-lite"/>
    </source>
</evidence>
<organism evidence="2 3">
    <name type="scientific">Athelia psychrophila</name>
    <dbReference type="NCBI Taxonomy" id="1759441"/>
    <lineage>
        <taxon>Eukaryota</taxon>
        <taxon>Fungi</taxon>
        <taxon>Dikarya</taxon>
        <taxon>Basidiomycota</taxon>
        <taxon>Agaricomycotina</taxon>
        <taxon>Agaricomycetes</taxon>
        <taxon>Agaricomycetidae</taxon>
        <taxon>Atheliales</taxon>
        <taxon>Atheliaceae</taxon>
        <taxon>Athelia</taxon>
    </lineage>
</organism>
<evidence type="ECO:0000313" key="3">
    <source>
        <dbReference type="Proteomes" id="UP000076532"/>
    </source>
</evidence>
<dbReference type="AlphaFoldDB" id="A0A166WES4"/>
<dbReference type="Proteomes" id="UP000076532">
    <property type="component" value="Unassembled WGS sequence"/>
</dbReference>
<sequence length="131" mass="14272">MALYTLYESDIESIYAPHPKKLEKRSNSVDSNVSTSSWTSTSSNSSRLNGSVKRLSARWSGIFQGTGSKRSSSQSMGPPPALRRGSSTPSNTPVSQRSTIANITPVYLMDLANFDYDCFCAPPRKGSWRAG</sequence>
<accession>A0A166WES4</accession>
<proteinExistence type="predicted"/>
<feature type="compositionally biased region" description="Polar residues" evidence="1">
    <location>
        <begin position="63"/>
        <end position="76"/>
    </location>
</feature>
<dbReference type="EMBL" id="KV417482">
    <property type="protein sequence ID" value="KZP33687.1"/>
    <property type="molecule type" value="Genomic_DNA"/>
</dbReference>
<gene>
    <name evidence="2" type="ORF">FIBSPDRAFT_847633</name>
</gene>